<organism evidence="1 2">
    <name type="scientific">Pseudescherichia vulneris NBRC 102420</name>
    <dbReference type="NCBI Taxonomy" id="1115515"/>
    <lineage>
        <taxon>Bacteria</taxon>
        <taxon>Pseudomonadati</taxon>
        <taxon>Pseudomonadota</taxon>
        <taxon>Gammaproteobacteria</taxon>
        <taxon>Enterobacterales</taxon>
        <taxon>Enterobacteriaceae</taxon>
        <taxon>Pseudescherichia</taxon>
    </lineage>
</organism>
<protein>
    <submittedName>
        <fullName evidence="1">Uncharacterized protein</fullName>
    </submittedName>
</protein>
<accession>A0A090VRT8</accession>
<dbReference type="AlphaFoldDB" id="A0A090VRT8"/>
<evidence type="ECO:0000313" key="1">
    <source>
        <dbReference type="EMBL" id="GAL57852.1"/>
    </source>
</evidence>
<name>A0A090VRT8_PSEVU</name>
<keyword evidence="2" id="KW-1185">Reference proteome</keyword>
<sequence>MYWYYELVAVLAKVLKDDREDIPIYVFLSKSSVQSRYLNYPSNKRDSTTGIGSYCIKPYTTSRTICVSSKVL</sequence>
<reference evidence="1 2" key="1">
    <citation type="submission" date="2014-09" db="EMBL/GenBank/DDBJ databases">
        <title>Whole genome shotgun sequence of Escherichia vulneris NBRC 102420.</title>
        <authorList>
            <person name="Yoshida Y."/>
            <person name="Hosoyama A."/>
            <person name="Tsuchikane K."/>
            <person name="Ohji S."/>
            <person name="Ichikawa N."/>
            <person name="Kimura A."/>
            <person name="Yamazoe A."/>
            <person name="Ezaki T."/>
            <person name="Fujita N."/>
        </authorList>
    </citation>
    <scope>NUCLEOTIDE SEQUENCE [LARGE SCALE GENOMIC DNA]</scope>
    <source>
        <strain evidence="1 2">NBRC 102420</strain>
    </source>
</reference>
<proteinExistence type="predicted"/>
<evidence type="ECO:0000313" key="2">
    <source>
        <dbReference type="Proteomes" id="UP000029462"/>
    </source>
</evidence>
<comment type="caution">
    <text evidence="1">The sequence shown here is derived from an EMBL/GenBank/DDBJ whole genome shotgun (WGS) entry which is preliminary data.</text>
</comment>
<dbReference type="Proteomes" id="UP000029462">
    <property type="component" value="Unassembled WGS sequence"/>
</dbReference>
<dbReference type="EMBL" id="BBMZ01000008">
    <property type="protein sequence ID" value="GAL57852.1"/>
    <property type="molecule type" value="Genomic_DNA"/>
</dbReference>
<gene>
    <name evidence="1" type="ORF">EV102420_08_03150</name>
</gene>